<dbReference type="GO" id="GO:0009360">
    <property type="term" value="C:DNA polymerase III complex"/>
    <property type="evidence" value="ECO:0007669"/>
    <property type="project" value="InterPro"/>
</dbReference>
<evidence type="ECO:0000256" key="4">
    <source>
        <dbReference type="ARBA" id="ARBA00022695"/>
    </source>
</evidence>
<dbReference type="EC" id="2.7.7.7" evidence="1"/>
<dbReference type="Gene3D" id="1.20.272.10">
    <property type="match status" value="1"/>
</dbReference>
<sequence>MASQIVKRMPHAILLAGPVGMGKRAFASNLIQALSCEYPQKGGYGCGSCSGCRLQCAGSHPDNMTLSPKEGKQTISVNQIRQLQSHLALKARQSLFKTVAIFPAEEMTLNAANSLLKILEEPPSKTVLVLITSAFLQLPITIRSRCQQFFFAPLKSQEAQVWLQQRLSSSMDLDPMTLLMLSGGGPLRALEYAEQDFLSYRKDFLNNLFSLAQGELDLFEMVKNCLKNDLGEPLYWMSTLAGDMLRLRSGVSKRFLVNRDVADSLQLLVRRATFEMLFTLQKKATCNREMWKGQININSQLLLEGILIQWLMCFSESHHEHT</sequence>
<evidence type="ECO:0000256" key="5">
    <source>
        <dbReference type="ARBA" id="ARBA00022705"/>
    </source>
</evidence>
<gene>
    <name evidence="9" type="ordered locus">Nwat_1454</name>
</gene>
<dbReference type="Pfam" id="PF13177">
    <property type="entry name" value="DNA_pol3_delta2"/>
    <property type="match status" value="1"/>
</dbReference>
<dbReference type="PANTHER" id="PTHR11669:SF8">
    <property type="entry name" value="DNA POLYMERASE III SUBUNIT DELTA"/>
    <property type="match status" value="1"/>
</dbReference>
<dbReference type="NCBIfam" id="NF004310">
    <property type="entry name" value="PRK05707.1"/>
    <property type="match status" value="1"/>
</dbReference>
<protein>
    <recommendedName>
        <fullName evidence="2">DNA polymerase III subunit delta'</fullName>
        <ecNumber evidence="1">2.7.7.7</ecNumber>
    </recommendedName>
</protein>
<dbReference type="InterPro" id="IPR008921">
    <property type="entry name" value="DNA_pol3_clamp-load_cplx_C"/>
</dbReference>
<evidence type="ECO:0000313" key="10">
    <source>
        <dbReference type="Proteomes" id="UP000000393"/>
    </source>
</evidence>
<feature type="domain" description="DNA polymerase III delta subunit C-terminal" evidence="8">
    <location>
        <begin position="195"/>
        <end position="310"/>
    </location>
</feature>
<keyword evidence="4 9" id="KW-0548">Nucleotidyltransferase</keyword>
<reference evidence="9 10" key="1">
    <citation type="submission" date="2010-06" db="EMBL/GenBank/DDBJ databases">
        <title>Complete sequence of chromosome of Nitrosococcus watsoni C-113.</title>
        <authorList>
            <consortium name="US DOE Joint Genome Institute"/>
            <person name="Lucas S."/>
            <person name="Copeland A."/>
            <person name="Lapidus A."/>
            <person name="Cheng J.-F."/>
            <person name="Bruce D."/>
            <person name="Goodwin L."/>
            <person name="Pitluck S."/>
            <person name="Malfatti S.A."/>
            <person name="Chain P.S.G."/>
            <person name="Land M."/>
            <person name="Hauser L."/>
            <person name="Kyrpides N."/>
            <person name="Ivanova N."/>
            <person name="Cambell M.A."/>
            <person name="Heidelberg J.F."/>
            <person name="Klotz M.G."/>
            <person name="Woyke T."/>
        </authorList>
    </citation>
    <scope>NUCLEOTIDE SEQUENCE [LARGE SCALE GENOMIC DNA]</scope>
    <source>
        <strain evidence="9 10">C-113</strain>
    </source>
</reference>
<keyword evidence="3 9" id="KW-0808">Transferase</keyword>
<evidence type="ECO:0000259" key="8">
    <source>
        <dbReference type="Pfam" id="PF09115"/>
    </source>
</evidence>
<dbReference type="Proteomes" id="UP000000393">
    <property type="component" value="Chromosome"/>
</dbReference>
<dbReference type="InterPro" id="IPR050238">
    <property type="entry name" value="DNA_Rep/Repair_Clamp_Loader"/>
</dbReference>
<proteinExistence type="predicted"/>
<keyword evidence="10" id="KW-1185">Reference proteome</keyword>
<dbReference type="EMBL" id="CP002086">
    <property type="protein sequence ID" value="ADJ28363.1"/>
    <property type="molecule type" value="Genomic_DNA"/>
</dbReference>
<dbReference type="Pfam" id="PF09115">
    <property type="entry name" value="DNApol3-delta_C"/>
    <property type="match status" value="1"/>
</dbReference>
<dbReference type="GO" id="GO:0006261">
    <property type="term" value="P:DNA-templated DNA replication"/>
    <property type="evidence" value="ECO:0007669"/>
    <property type="project" value="TreeGrafter"/>
</dbReference>
<evidence type="ECO:0000256" key="2">
    <source>
        <dbReference type="ARBA" id="ARBA00014363"/>
    </source>
</evidence>
<evidence type="ECO:0000313" key="9">
    <source>
        <dbReference type="EMBL" id="ADJ28363.1"/>
    </source>
</evidence>
<organism evidence="9 10">
    <name type="scientific">Nitrosococcus watsoni (strain C-113)</name>
    <dbReference type="NCBI Taxonomy" id="105559"/>
    <lineage>
        <taxon>Bacteria</taxon>
        <taxon>Pseudomonadati</taxon>
        <taxon>Pseudomonadota</taxon>
        <taxon>Gammaproteobacteria</taxon>
        <taxon>Chromatiales</taxon>
        <taxon>Chromatiaceae</taxon>
        <taxon>Nitrosococcus</taxon>
    </lineage>
</organism>
<keyword evidence="5" id="KW-0235">DNA replication</keyword>
<dbReference type="Gene3D" id="3.40.50.300">
    <property type="entry name" value="P-loop containing nucleotide triphosphate hydrolases"/>
    <property type="match status" value="1"/>
</dbReference>
<evidence type="ECO:0000256" key="1">
    <source>
        <dbReference type="ARBA" id="ARBA00012417"/>
    </source>
</evidence>
<dbReference type="GO" id="GO:0003887">
    <property type="term" value="F:DNA-directed DNA polymerase activity"/>
    <property type="evidence" value="ECO:0007669"/>
    <property type="project" value="UniProtKB-KW"/>
</dbReference>
<comment type="catalytic activity">
    <reaction evidence="7">
        <text>DNA(n) + a 2'-deoxyribonucleoside 5'-triphosphate = DNA(n+1) + diphosphate</text>
        <dbReference type="Rhea" id="RHEA:22508"/>
        <dbReference type="Rhea" id="RHEA-COMP:17339"/>
        <dbReference type="Rhea" id="RHEA-COMP:17340"/>
        <dbReference type="ChEBI" id="CHEBI:33019"/>
        <dbReference type="ChEBI" id="CHEBI:61560"/>
        <dbReference type="ChEBI" id="CHEBI:173112"/>
        <dbReference type="EC" id="2.7.7.7"/>
    </reaction>
</comment>
<dbReference type="STRING" id="105559.Nwat_1454"/>
<evidence type="ECO:0000256" key="3">
    <source>
        <dbReference type="ARBA" id="ARBA00022679"/>
    </source>
</evidence>
<accession>D8K636</accession>
<dbReference type="SUPFAM" id="SSF52540">
    <property type="entry name" value="P-loop containing nucleoside triphosphate hydrolases"/>
    <property type="match status" value="1"/>
</dbReference>
<dbReference type="AlphaFoldDB" id="D8K636"/>
<name>D8K636_NITWC</name>
<dbReference type="SUPFAM" id="SSF48019">
    <property type="entry name" value="post-AAA+ oligomerization domain-like"/>
    <property type="match status" value="1"/>
</dbReference>
<dbReference type="KEGG" id="nwa:Nwat_1454"/>
<evidence type="ECO:0000256" key="7">
    <source>
        <dbReference type="ARBA" id="ARBA00049244"/>
    </source>
</evidence>
<dbReference type="GO" id="GO:0003677">
    <property type="term" value="F:DNA binding"/>
    <property type="evidence" value="ECO:0007669"/>
    <property type="project" value="InterPro"/>
</dbReference>
<dbReference type="eggNOG" id="COG0470">
    <property type="taxonomic scope" value="Bacteria"/>
</dbReference>
<dbReference type="InterPro" id="IPR015199">
    <property type="entry name" value="DNA_pol_III_delta_C"/>
</dbReference>
<evidence type="ECO:0000256" key="6">
    <source>
        <dbReference type="ARBA" id="ARBA00022932"/>
    </source>
</evidence>
<keyword evidence="6 9" id="KW-0239">DNA-directed DNA polymerase</keyword>
<dbReference type="InterPro" id="IPR027417">
    <property type="entry name" value="P-loop_NTPase"/>
</dbReference>
<dbReference type="PANTHER" id="PTHR11669">
    <property type="entry name" value="REPLICATION FACTOR C / DNA POLYMERASE III GAMMA-TAU SUBUNIT"/>
    <property type="match status" value="1"/>
</dbReference>
<dbReference type="HOGENOM" id="CLU_006229_4_3_6"/>